<organism evidence="2 4">
    <name type="scientific">Cupriavidus oxalaticus</name>
    <dbReference type="NCBI Taxonomy" id="96344"/>
    <lineage>
        <taxon>Bacteria</taxon>
        <taxon>Pseudomonadati</taxon>
        <taxon>Pseudomonadota</taxon>
        <taxon>Betaproteobacteria</taxon>
        <taxon>Burkholderiales</taxon>
        <taxon>Burkholderiaceae</taxon>
        <taxon>Cupriavidus</taxon>
    </lineage>
</organism>
<evidence type="ECO:0000313" key="2">
    <source>
        <dbReference type="EMBL" id="SPC05467.1"/>
    </source>
</evidence>
<dbReference type="EMBL" id="OGUS01000136">
    <property type="protein sequence ID" value="SPC19473.1"/>
    <property type="molecule type" value="Genomic_DNA"/>
</dbReference>
<proteinExistence type="predicted"/>
<gene>
    <name evidence="3" type="ORF">CO2235_MP130208</name>
    <name evidence="2" type="ORF">CO2235_U1020006</name>
</gene>
<dbReference type="AlphaFoldDB" id="A0A375GJL6"/>
<sequence>MGSSAKANDRLARAAGQGRATGMAITLSSSLADNDSDTGDREATCNGEPWQGTVRYRCRQTS</sequence>
<dbReference type="EMBL" id="OGUS01000005">
    <property type="protein sequence ID" value="SPC05467.1"/>
    <property type="molecule type" value="Genomic_DNA"/>
</dbReference>
<reference evidence="4" key="1">
    <citation type="submission" date="2018-01" db="EMBL/GenBank/DDBJ databases">
        <authorList>
            <person name="Gaut B.S."/>
            <person name="Morton B.R."/>
            <person name="Clegg M.T."/>
            <person name="Duvall M.R."/>
        </authorList>
    </citation>
    <scope>NUCLEOTIDE SEQUENCE [LARGE SCALE GENOMIC DNA]</scope>
</reference>
<evidence type="ECO:0000313" key="4">
    <source>
        <dbReference type="Proteomes" id="UP000256862"/>
    </source>
</evidence>
<feature type="region of interest" description="Disordered" evidence="1">
    <location>
        <begin position="1"/>
        <end position="51"/>
    </location>
</feature>
<geneLocation type="plasmid" evidence="4">
    <name>co2235_mp</name>
</geneLocation>
<name>A0A375GJL6_9BURK</name>
<reference evidence="2 4" key="2">
    <citation type="submission" date="2018-01" db="EMBL/GenBank/DDBJ databases">
        <authorList>
            <person name="Clerissi C."/>
        </authorList>
    </citation>
    <scope>NUCLEOTIDE SEQUENCE</scope>
    <source>
        <strain evidence="2">Cupriavidus oxalaticus LMG 2235</strain>
        <plasmid evidence="4">co2235_mp</plasmid>
    </source>
</reference>
<protein>
    <submittedName>
        <fullName evidence="2">Uncharacterized protein</fullName>
    </submittedName>
</protein>
<comment type="caution">
    <text evidence="2">The sequence shown here is derived from an EMBL/GenBank/DDBJ whole genome shotgun (WGS) entry which is preliminary data.</text>
</comment>
<evidence type="ECO:0000313" key="3">
    <source>
        <dbReference type="EMBL" id="SPC19473.1"/>
    </source>
</evidence>
<accession>A0A375GJL6</accession>
<dbReference type="Proteomes" id="UP000256862">
    <property type="component" value="Plasmid CO2235_mp"/>
</dbReference>
<evidence type="ECO:0000256" key="1">
    <source>
        <dbReference type="SAM" id="MobiDB-lite"/>
    </source>
</evidence>